<feature type="domain" description="Rit1 N-terminal" evidence="2">
    <location>
        <begin position="44"/>
        <end position="132"/>
    </location>
</feature>
<dbReference type="GO" id="GO:0043399">
    <property type="term" value="F:tRNA adenosine(64)-2'-O-ribosylphosphate transferase activity"/>
    <property type="evidence" value="ECO:0007669"/>
    <property type="project" value="InterPro"/>
</dbReference>
<dbReference type="STRING" id="1081109.A0A168E278"/>
<dbReference type="EMBL" id="AZGY01000005">
    <property type="protein sequence ID" value="KZZ98339.1"/>
    <property type="molecule type" value="Genomic_DNA"/>
</dbReference>
<evidence type="ECO:0000259" key="2">
    <source>
        <dbReference type="Pfam" id="PF17184"/>
    </source>
</evidence>
<evidence type="ECO:0000313" key="3">
    <source>
        <dbReference type="EMBL" id="KZZ98339.1"/>
    </source>
</evidence>
<dbReference type="PANTHER" id="PTHR31811">
    <property type="entry name" value="TRNA A64-2'-O-RIBOSYLPHOSPHATE TRANSFERASE"/>
    <property type="match status" value="1"/>
</dbReference>
<feature type="compositionally biased region" description="Low complexity" evidence="1">
    <location>
        <begin position="1"/>
        <end position="12"/>
    </location>
</feature>
<gene>
    <name evidence="3" type="ORF">AAL_02857</name>
</gene>
<evidence type="ECO:0000313" key="4">
    <source>
        <dbReference type="Proteomes" id="UP000078544"/>
    </source>
</evidence>
<dbReference type="AlphaFoldDB" id="A0A168E278"/>
<dbReference type="Pfam" id="PF17184">
    <property type="entry name" value="Rit1_C"/>
    <property type="match status" value="1"/>
</dbReference>
<feature type="region of interest" description="Disordered" evidence="1">
    <location>
        <begin position="1"/>
        <end position="25"/>
    </location>
</feature>
<dbReference type="PANTHER" id="PTHR31811:SF0">
    <property type="entry name" value="TRNA A64-2'-O-RIBOSYLPHOSPHATE TRANSFERASE"/>
    <property type="match status" value="1"/>
</dbReference>
<evidence type="ECO:0000256" key="1">
    <source>
        <dbReference type="SAM" id="MobiDB-lite"/>
    </source>
</evidence>
<keyword evidence="3" id="KW-0808">Transferase</keyword>
<name>A0A168E278_9HYPO</name>
<accession>A0A168E278</accession>
<dbReference type="InterPro" id="IPR007306">
    <property type="entry name" value="Rit1"/>
</dbReference>
<proteinExistence type="predicted"/>
<keyword evidence="4" id="KW-1185">Reference proteome</keyword>
<dbReference type="GO" id="GO:0005737">
    <property type="term" value="C:cytoplasm"/>
    <property type="evidence" value="ECO:0007669"/>
    <property type="project" value="TreeGrafter"/>
</dbReference>
<protein>
    <submittedName>
        <fullName evidence="3">Initiator tRNA phosphoribosyl transferase</fullName>
    </submittedName>
</protein>
<comment type="caution">
    <text evidence="3">The sequence shown here is derived from an EMBL/GenBank/DDBJ whole genome shotgun (WGS) entry which is preliminary data.</text>
</comment>
<dbReference type="OrthoDB" id="4939807at2759"/>
<sequence length="137" mass="14908">MPCASSSSSSPSSPRPGEGLPADDDTILFDEQQQPSLSRVLASLKRANLSVHNRLSSIAADARFVQAVAATVRRPVVANERCGSWYVPPARKDGSAYFKSTDGHERAWKFSTRRLNLHLVAAIEEHDGYVVVLLCVS</sequence>
<dbReference type="Proteomes" id="UP000078544">
    <property type="component" value="Unassembled WGS sequence"/>
</dbReference>
<dbReference type="GO" id="GO:0019988">
    <property type="term" value="P:charged-tRNA amino acid modification"/>
    <property type="evidence" value="ECO:0007669"/>
    <property type="project" value="InterPro"/>
</dbReference>
<organism evidence="3 4">
    <name type="scientific">Moelleriella libera RCEF 2490</name>
    <dbReference type="NCBI Taxonomy" id="1081109"/>
    <lineage>
        <taxon>Eukaryota</taxon>
        <taxon>Fungi</taxon>
        <taxon>Dikarya</taxon>
        <taxon>Ascomycota</taxon>
        <taxon>Pezizomycotina</taxon>
        <taxon>Sordariomycetes</taxon>
        <taxon>Hypocreomycetidae</taxon>
        <taxon>Hypocreales</taxon>
        <taxon>Clavicipitaceae</taxon>
        <taxon>Moelleriella</taxon>
    </lineage>
</organism>
<dbReference type="InterPro" id="IPR033449">
    <property type="entry name" value="Rit1_N"/>
</dbReference>
<reference evidence="3 4" key="1">
    <citation type="journal article" date="2016" name="Genome Biol. Evol.">
        <title>Divergent and convergent evolution of fungal pathogenicity.</title>
        <authorList>
            <person name="Shang Y."/>
            <person name="Xiao G."/>
            <person name="Zheng P."/>
            <person name="Cen K."/>
            <person name="Zhan S."/>
            <person name="Wang C."/>
        </authorList>
    </citation>
    <scope>NUCLEOTIDE SEQUENCE [LARGE SCALE GENOMIC DNA]</scope>
    <source>
        <strain evidence="3 4">RCEF 2490</strain>
    </source>
</reference>